<organism evidence="4">
    <name type="scientific">Gongylonema pulchrum</name>
    <dbReference type="NCBI Taxonomy" id="637853"/>
    <lineage>
        <taxon>Eukaryota</taxon>
        <taxon>Metazoa</taxon>
        <taxon>Ecdysozoa</taxon>
        <taxon>Nematoda</taxon>
        <taxon>Chromadorea</taxon>
        <taxon>Rhabditida</taxon>
        <taxon>Spirurina</taxon>
        <taxon>Spiruromorpha</taxon>
        <taxon>Spiruroidea</taxon>
        <taxon>Gongylonematidae</taxon>
        <taxon>Gongylonema</taxon>
    </lineage>
</organism>
<proteinExistence type="predicted"/>
<dbReference type="Proteomes" id="UP000271098">
    <property type="component" value="Unassembled WGS sequence"/>
</dbReference>
<evidence type="ECO:0000313" key="3">
    <source>
        <dbReference type="Proteomes" id="UP000271098"/>
    </source>
</evidence>
<feature type="chain" id="PRO_5043138887" evidence="1">
    <location>
        <begin position="26"/>
        <end position="86"/>
    </location>
</feature>
<keyword evidence="3" id="KW-1185">Reference proteome</keyword>
<dbReference type="AlphaFoldDB" id="A0A183DVE9"/>
<evidence type="ECO:0000313" key="2">
    <source>
        <dbReference type="EMBL" id="VDN20887.1"/>
    </source>
</evidence>
<reference evidence="4" key="1">
    <citation type="submission" date="2016-06" db="UniProtKB">
        <authorList>
            <consortium name="WormBaseParasite"/>
        </authorList>
    </citation>
    <scope>IDENTIFICATION</scope>
</reference>
<dbReference type="InterPro" id="IPR036612">
    <property type="entry name" value="KH_dom_type_1_sf"/>
</dbReference>
<name>A0A183DVE9_9BILA</name>
<evidence type="ECO:0000313" key="4">
    <source>
        <dbReference type="WBParaSite" id="GPUH_0001270401-mRNA-1"/>
    </source>
</evidence>
<feature type="signal peptide" evidence="1">
    <location>
        <begin position="1"/>
        <end position="25"/>
    </location>
</feature>
<dbReference type="GO" id="GO:0003723">
    <property type="term" value="F:RNA binding"/>
    <property type="evidence" value="ECO:0007669"/>
    <property type="project" value="InterPro"/>
</dbReference>
<dbReference type="SUPFAM" id="SSF54791">
    <property type="entry name" value="Eukaryotic type KH-domain (KH-domain type I)"/>
    <property type="match status" value="1"/>
</dbReference>
<dbReference type="WBParaSite" id="GPUH_0001270401-mRNA-1">
    <property type="protein sequence ID" value="GPUH_0001270401-mRNA-1"/>
    <property type="gene ID" value="GPUH_0001270401"/>
</dbReference>
<evidence type="ECO:0000256" key="1">
    <source>
        <dbReference type="SAM" id="SignalP"/>
    </source>
</evidence>
<accession>A0A183DVE9</accession>
<gene>
    <name evidence="2" type="ORF">GPUH_LOCUS12690</name>
</gene>
<sequence length="86" mass="9927">MAQSIVQRGRFLQFLMRSLLGSCEAELITCGFNGRIWIKGLNIRETIAVYRTIRDSEFIAEPDIPILVDKQIRQLRGFPVDNEMNI</sequence>
<dbReference type="EMBL" id="UYRT01079525">
    <property type="protein sequence ID" value="VDN20887.1"/>
    <property type="molecule type" value="Genomic_DNA"/>
</dbReference>
<dbReference type="Gene3D" id="3.30.1370.10">
    <property type="entry name" value="K Homology domain, type 1"/>
    <property type="match status" value="1"/>
</dbReference>
<dbReference type="OrthoDB" id="340500at2759"/>
<reference evidence="2 3" key="2">
    <citation type="submission" date="2018-11" db="EMBL/GenBank/DDBJ databases">
        <authorList>
            <consortium name="Pathogen Informatics"/>
        </authorList>
    </citation>
    <scope>NUCLEOTIDE SEQUENCE [LARGE SCALE GENOMIC DNA]</scope>
</reference>
<protein>
    <submittedName>
        <fullName evidence="4">KH_dom_type_1 domain-containing protein</fullName>
    </submittedName>
</protein>
<keyword evidence="1" id="KW-0732">Signal</keyword>